<protein>
    <submittedName>
        <fullName evidence="1">Transposase</fullName>
    </submittedName>
</protein>
<dbReference type="GO" id="GO:0006313">
    <property type="term" value="P:DNA transposition"/>
    <property type="evidence" value="ECO:0007669"/>
    <property type="project" value="InterPro"/>
</dbReference>
<evidence type="ECO:0000313" key="2">
    <source>
        <dbReference type="Proteomes" id="UP001403385"/>
    </source>
</evidence>
<dbReference type="InterPro" id="IPR036388">
    <property type="entry name" value="WH-like_DNA-bd_sf"/>
</dbReference>
<dbReference type="AlphaFoldDB" id="A0AAW9SC68"/>
<comment type="caution">
    <text evidence="1">The sequence shown here is derived from an EMBL/GenBank/DDBJ whole genome shotgun (WGS) entry which is preliminary data.</text>
</comment>
<dbReference type="InterPro" id="IPR002514">
    <property type="entry name" value="Transposase_8"/>
</dbReference>
<dbReference type="Proteomes" id="UP001403385">
    <property type="component" value="Unassembled WGS sequence"/>
</dbReference>
<organism evidence="1 2">
    <name type="scientific">Rapidithrix thailandica</name>
    <dbReference type="NCBI Taxonomy" id="413964"/>
    <lineage>
        <taxon>Bacteria</taxon>
        <taxon>Pseudomonadati</taxon>
        <taxon>Bacteroidota</taxon>
        <taxon>Cytophagia</taxon>
        <taxon>Cytophagales</taxon>
        <taxon>Flammeovirgaceae</taxon>
        <taxon>Rapidithrix</taxon>
    </lineage>
</organism>
<sequence>MTRRKFTSAFKTKVVLAVLKERESLSELAQKYEVHPQQIRTWKREFLKGAENVFSHGEKKSARTEAEEKEEKLLKIIGRQKVELDFLKKALS</sequence>
<reference evidence="1 2" key="1">
    <citation type="submission" date="2024-04" db="EMBL/GenBank/DDBJ databases">
        <title>Novel genus in family Flammeovirgaceae.</title>
        <authorList>
            <person name="Nguyen T.H."/>
            <person name="Vuong T.Q."/>
            <person name="Le H."/>
            <person name="Kim S.-G."/>
        </authorList>
    </citation>
    <scope>NUCLEOTIDE SEQUENCE [LARGE SCALE GENOMIC DNA]</scope>
    <source>
        <strain evidence="1 2">JCM 23209</strain>
    </source>
</reference>
<keyword evidence="2" id="KW-1185">Reference proteome</keyword>
<dbReference type="Gene3D" id="1.10.10.10">
    <property type="entry name" value="Winged helix-like DNA-binding domain superfamily/Winged helix DNA-binding domain"/>
    <property type="match status" value="1"/>
</dbReference>
<dbReference type="GO" id="GO:0043565">
    <property type="term" value="F:sequence-specific DNA binding"/>
    <property type="evidence" value="ECO:0007669"/>
    <property type="project" value="InterPro"/>
</dbReference>
<dbReference type="Pfam" id="PF01527">
    <property type="entry name" value="HTH_Tnp_1"/>
    <property type="match status" value="1"/>
</dbReference>
<dbReference type="GO" id="GO:0004803">
    <property type="term" value="F:transposase activity"/>
    <property type="evidence" value="ECO:0007669"/>
    <property type="project" value="InterPro"/>
</dbReference>
<dbReference type="InterPro" id="IPR010921">
    <property type="entry name" value="Trp_repressor/repl_initiator"/>
</dbReference>
<dbReference type="SUPFAM" id="SSF48295">
    <property type="entry name" value="TrpR-like"/>
    <property type="match status" value="1"/>
</dbReference>
<gene>
    <name evidence="1" type="ORF">AAG747_19395</name>
</gene>
<name>A0AAW9SC68_9BACT</name>
<evidence type="ECO:0000313" key="1">
    <source>
        <dbReference type="EMBL" id="MEN7550095.1"/>
    </source>
</evidence>
<dbReference type="RefSeq" id="WP_346822874.1">
    <property type="nucleotide sequence ID" value="NZ_JBDKWZ010000012.1"/>
</dbReference>
<accession>A0AAW9SC68</accession>
<dbReference type="EMBL" id="JBDKWZ010000012">
    <property type="protein sequence ID" value="MEN7550095.1"/>
    <property type="molecule type" value="Genomic_DNA"/>
</dbReference>
<proteinExistence type="predicted"/>